<proteinExistence type="predicted"/>
<reference evidence="2" key="1">
    <citation type="submission" date="2013-03" db="EMBL/GenBank/DDBJ databases">
        <title>The Genome Sequence of Anopheles minimus MINIMUS1.</title>
        <authorList>
            <consortium name="The Broad Institute Genomics Platform"/>
            <person name="Neafsey D.E."/>
            <person name="Walton C."/>
            <person name="Walker B."/>
            <person name="Young S.K."/>
            <person name="Zeng Q."/>
            <person name="Gargeya S."/>
            <person name="Fitzgerald M."/>
            <person name="Haas B."/>
            <person name="Abouelleil A."/>
            <person name="Allen A.W."/>
            <person name="Alvarado L."/>
            <person name="Arachchi H.M."/>
            <person name="Berlin A.M."/>
            <person name="Chapman S.B."/>
            <person name="Gainer-Dewar J."/>
            <person name="Goldberg J."/>
            <person name="Griggs A."/>
            <person name="Gujja S."/>
            <person name="Hansen M."/>
            <person name="Howarth C."/>
            <person name="Imamovic A."/>
            <person name="Ireland A."/>
            <person name="Larimer J."/>
            <person name="McCowan C."/>
            <person name="Murphy C."/>
            <person name="Pearson M."/>
            <person name="Poon T.W."/>
            <person name="Priest M."/>
            <person name="Roberts A."/>
            <person name="Saif S."/>
            <person name="Shea T."/>
            <person name="Sisk P."/>
            <person name="Sykes S."/>
            <person name="Wortman J."/>
            <person name="Nusbaum C."/>
            <person name="Birren B."/>
        </authorList>
    </citation>
    <scope>NUCLEOTIDE SEQUENCE [LARGE SCALE GENOMIC DNA]</scope>
    <source>
        <strain evidence="2">MINIMUS1</strain>
    </source>
</reference>
<dbReference type="AlphaFoldDB" id="A0A182W2H8"/>
<dbReference type="STRING" id="112268.A0A182W2H8"/>
<organism evidence="1 2">
    <name type="scientific">Anopheles minimus</name>
    <dbReference type="NCBI Taxonomy" id="112268"/>
    <lineage>
        <taxon>Eukaryota</taxon>
        <taxon>Metazoa</taxon>
        <taxon>Ecdysozoa</taxon>
        <taxon>Arthropoda</taxon>
        <taxon>Hexapoda</taxon>
        <taxon>Insecta</taxon>
        <taxon>Pterygota</taxon>
        <taxon>Neoptera</taxon>
        <taxon>Endopterygota</taxon>
        <taxon>Diptera</taxon>
        <taxon>Nematocera</taxon>
        <taxon>Culicoidea</taxon>
        <taxon>Culicidae</taxon>
        <taxon>Anophelinae</taxon>
        <taxon>Anopheles</taxon>
    </lineage>
</organism>
<reference evidence="1" key="2">
    <citation type="submission" date="2020-05" db="UniProtKB">
        <authorList>
            <consortium name="EnsemblMetazoa"/>
        </authorList>
    </citation>
    <scope>IDENTIFICATION</scope>
    <source>
        <strain evidence="1">MINIMUS1</strain>
    </source>
</reference>
<accession>A0A182W2H8</accession>
<dbReference type="Proteomes" id="UP000075920">
    <property type="component" value="Unassembled WGS sequence"/>
</dbReference>
<dbReference type="VEuPathDB" id="VectorBase:AMIN004538"/>
<evidence type="ECO:0000313" key="2">
    <source>
        <dbReference type="Proteomes" id="UP000075920"/>
    </source>
</evidence>
<evidence type="ECO:0000313" key="1">
    <source>
        <dbReference type="EnsemblMetazoa" id="AMIN004538-PA"/>
    </source>
</evidence>
<keyword evidence="2" id="KW-1185">Reference proteome</keyword>
<sequence length="175" mass="19345">DVNTAKTDTNALIKALQAEKEKTRLLEALLEKSRKGPIRQNTWLEEPSEAQFMEGVPCTSSTILPTATTPANELSLTTSLSFAIMQIESCKPKEGEQEIDRNTFEQWKNKFEAAIEFAGITSEPTKMNAFKMKAGHILIDMLQATSPNDSKTDAGLSPKILQFATKVENDGPKQK</sequence>
<name>A0A182W2H8_9DIPT</name>
<protein>
    <submittedName>
        <fullName evidence="1">Uncharacterized protein</fullName>
    </submittedName>
</protein>
<dbReference type="EnsemblMetazoa" id="AMIN004538-RA">
    <property type="protein sequence ID" value="AMIN004538-PA"/>
    <property type="gene ID" value="AMIN004538"/>
</dbReference>